<dbReference type="InterPro" id="IPR009100">
    <property type="entry name" value="AcylCoA_DH/oxidase_NM_dom_sf"/>
</dbReference>
<dbReference type="Gene3D" id="1.10.540.10">
    <property type="entry name" value="Acyl-CoA dehydrogenase/oxidase, N-terminal domain"/>
    <property type="match status" value="1"/>
</dbReference>
<comment type="function">
    <text evidence="11">Isobutyryl-CoA dehydrogenase which catalyzes the conversion of 2-methylpropanoyl-CoA to (2E)-2-methylpropenoyl-CoA in the valine catabolic pathway. To a lesser extent, also able to catalyze the oxidation of (2S)-2-methylbutanoyl-CoA.</text>
</comment>
<keyword evidence="6 14" id="KW-0274">FAD</keyword>
<dbReference type="InterPro" id="IPR052547">
    <property type="entry name" value="Mito_Isobutyryl-CoADH"/>
</dbReference>
<evidence type="ECO:0000256" key="11">
    <source>
        <dbReference type="ARBA" id="ARBA00055070"/>
    </source>
</evidence>
<comment type="catalytic activity">
    <reaction evidence="8">
        <text>(2S)-2-methylbutanoyl-CoA + oxidized [electron-transfer flavoprotein] + H(+) = (2E)-2-methylbut-2-enoyl-CoA + reduced [electron-transfer flavoprotein]</text>
        <dbReference type="Rhea" id="RHEA:48256"/>
        <dbReference type="Rhea" id="RHEA-COMP:10685"/>
        <dbReference type="Rhea" id="RHEA-COMP:10686"/>
        <dbReference type="ChEBI" id="CHEBI:15378"/>
        <dbReference type="ChEBI" id="CHEBI:57337"/>
        <dbReference type="ChEBI" id="CHEBI:57692"/>
        <dbReference type="ChEBI" id="CHEBI:58307"/>
        <dbReference type="ChEBI" id="CHEBI:88166"/>
    </reaction>
    <physiologicalReaction direction="left-to-right" evidence="8">
        <dbReference type="Rhea" id="RHEA:48257"/>
    </physiologicalReaction>
</comment>
<evidence type="ECO:0000313" key="18">
    <source>
        <dbReference type="EMBL" id="RWS21195.1"/>
    </source>
</evidence>
<evidence type="ECO:0000256" key="14">
    <source>
        <dbReference type="RuleBase" id="RU362125"/>
    </source>
</evidence>
<dbReference type="InterPro" id="IPR013786">
    <property type="entry name" value="AcylCoA_DH/ox_N"/>
</dbReference>
<evidence type="ECO:0000256" key="10">
    <source>
        <dbReference type="ARBA" id="ARBA00052552"/>
    </source>
</evidence>
<dbReference type="FunFam" id="2.40.110.10:FF:000001">
    <property type="entry name" value="Acyl-CoA dehydrogenase, mitochondrial"/>
    <property type="match status" value="1"/>
</dbReference>
<keyword evidence="4" id="KW-0101">Branched-chain amino acid catabolism</keyword>
<dbReference type="InterPro" id="IPR036250">
    <property type="entry name" value="AcylCo_DH-like_C"/>
</dbReference>
<dbReference type="OrthoDB" id="10254877at2759"/>
<dbReference type="Proteomes" id="UP000288716">
    <property type="component" value="Unassembled WGS sequence"/>
</dbReference>
<evidence type="ECO:0000256" key="3">
    <source>
        <dbReference type="ARBA" id="ARBA00009347"/>
    </source>
</evidence>
<evidence type="ECO:0000313" key="19">
    <source>
        <dbReference type="Proteomes" id="UP000288716"/>
    </source>
</evidence>
<dbReference type="Pfam" id="PF02770">
    <property type="entry name" value="Acyl-CoA_dh_M"/>
    <property type="match status" value="1"/>
</dbReference>
<evidence type="ECO:0000256" key="13">
    <source>
        <dbReference type="ARBA" id="ARBA00076026"/>
    </source>
</evidence>
<dbReference type="PROSITE" id="PS00072">
    <property type="entry name" value="ACYL_COA_DH_1"/>
    <property type="match status" value="1"/>
</dbReference>
<dbReference type="PANTHER" id="PTHR43831">
    <property type="entry name" value="ISOBUTYRYL-COA DEHYDROGENASE"/>
    <property type="match status" value="1"/>
</dbReference>
<protein>
    <recommendedName>
        <fullName evidence="12">Isobutyryl-CoA dehydrogenase, mitochondrial</fullName>
    </recommendedName>
    <alternativeName>
        <fullName evidence="13">Acyl-CoA dehydrogenase family member 8</fullName>
    </alternativeName>
</protein>
<evidence type="ECO:0000256" key="9">
    <source>
        <dbReference type="ARBA" id="ARBA00050268"/>
    </source>
</evidence>
<accession>A0A443S0Z0</accession>
<comment type="pathway">
    <text evidence="2">Amino-acid degradation; L-valine degradation.</text>
</comment>
<dbReference type="PIRSF" id="PIRSF016578">
    <property type="entry name" value="HsaA"/>
    <property type="match status" value="1"/>
</dbReference>
<dbReference type="AlphaFoldDB" id="A0A443S0Z0"/>
<dbReference type="Gene3D" id="2.40.110.10">
    <property type="entry name" value="Butyryl-CoA Dehydrogenase, subunit A, domain 2"/>
    <property type="match status" value="1"/>
</dbReference>
<evidence type="ECO:0000256" key="1">
    <source>
        <dbReference type="ARBA" id="ARBA00001974"/>
    </source>
</evidence>
<dbReference type="GO" id="GO:0003853">
    <property type="term" value="F:short-chain 2-methyl fatty acyl-CoA dehydrogenase activity"/>
    <property type="evidence" value="ECO:0007669"/>
    <property type="project" value="UniProtKB-EC"/>
</dbReference>
<dbReference type="InterPro" id="IPR006089">
    <property type="entry name" value="Acyl-CoA_DH_CS"/>
</dbReference>
<evidence type="ECO:0000256" key="6">
    <source>
        <dbReference type="ARBA" id="ARBA00022827"/>
    </source>
</evidence>
<comment type="similarity">
    <text evidence="3 14">Belongs to the acyl-CoA dehydrogenase family.</text>
</comment>
<dbReference type="Pfam" id="PF00441">
    <property type="entry name" value="Acyl-CoA_dh_1"/>
    <property type="match status" value="1"/>
</dbReference>
<dbReference type="PANTHER" id="PTHR43831:SF1">
    <property type="entry name" value="ISOBUTYRYL-COA DEHYDROGENASE, MITOCHONDRIAL"/>
    <property type="match status" value="1"/>
</dbReference>
<dbReference type="SUPFAM" id="SSF56645">
    <property type="entry name" value="Acyl-CoA dehydrogenase NM domain-like"/>
    <property type="match status" value="1"/>
</dbReference>
<evidence type="ECO:0000256" key="7">
    <source>
        <dbReference type="ARBA" id="ARBA00023002"/>
    </source>
</evidence>
<dbReference type="SUPFAM" id="SSF47203">
    <property type="entry name" value="Acyl-CoA dehydrogenase C-terminal domain-like"/>
    <property type="match status" value="1"/>
</dbReference>
<organism evidence="18 19">
    <name type="scientific">Leptotrombidium deliense</name>
    <dbReference type="NCBI Taxonomy" id="299467"/>
    <lineage>
        <taxon>Eukaryota</taxon>
        <taxon>Metazoa</taxon>
        <taxon>Ecdysozoa</taxon>
        <taxon>Arthropoda</taxon>
        <taxon>Chelicerata</taxon>
        <taxon>Arachnida</taxon>
        <taxon>Acari</taxon>
        <taxon>Acariformes</taxon>
        <taxon>Trombidiformes</taxon>
        <taxon>Prostigmata</taxon>
        <taxon>Anystina</taxon>
        <taxon>Parasitengona</taxon>
        <taxon>Trombiculoidea</taxon>
        <taxon>Trombiculidae</taxon>
        <taxon>Leptotrombidium</taxon>
    </lineage>
</organism>
<dbReference type="STRING" id="299467.A0A443S0Z0"/>
<dbReference type="GO" id="GO:0050660">
    <property type="term" value="F:flavin adenine dinucleotide binding"/>
    <property type="evidence" value="ECO:0007669"/>
    <property type="project" value="InterPro"/>
</dbReference>
<evidence type="ECO:0000256" key="5">
    <source>
        <dbReference type="ARBA" id="ARBA00022630"/>
    </source>
</evidence>
<sequence>MFKILNRCLIPWKCASQTIRLNSQLVRNTLIDSSFGLSDEQRQLQETALNFAKNEMQPFMRKWDEEHIFPVETLRKAAELGFAALYTPAECGGTGLSRLDTSIVIEALSQGCISTTAFLSIHNMVVWLIGSFGNDDQKSRYVSDLCSMKKIASYCLTEPGSGSDAASLITSAKREGDYYILNGSKCFISGGGGSDLLLVFARTGDKGPKGITAFIIDGDSEGISYGKNERKMGWNSQPTRMVTFENCKVPAINVLNKEGFGFNLAMKGLNGGRINIASCSLGGAQRAIEETIEHVTVRKQFNKRLADFQNTQFQLAAMSSELVASRLLVRNAASTLDALESGDSNAPAVSMASAAKLYATEKCFYIIDGCLQLFGGYGYLYDYPLQQLLRDCRVHRILEGTNEMMKLIISREIIPSS</sequence>
<comment type="catalytic activity">
    <reaction evidence="10">
        <text>2-methylpropanoyl-CoA + oxidized [electron-transfer flavoprotein] + H(+) = 2-methylpropenoyl-CoA + reduced [electron-transfer flavoprotein]</text>
        <dbReference type="Rhea" id="RHEA:44180"/>
        <dbReference type="Rhea" id="RHEA-COMP:10685"/>
        <dbReference type="Rhea" id="RHEA-COMP:10686"/>
        <dbReference type="ChEBI" id="CHEBI:15378"/>
        <dbReference type="ChEBI" id="CHEBI:57338"/>
        <dbReference type="ChEBI" id="CHEBI:57692"/>
        <dbReference type="ChEBI" id="CHEBI:58307"/>
        <dbReference type="ChEBI" id="CHEBI:62500"/>
        <dbReference type="EC" id="1.3.8.5"/>
    </reaction>
    <physiologicalReaction direction="left-to-right" evidence="10">
        <dbReference type="Rhea" id="RHEA:44181"/>
    </physiologicalReaction>
</comment>
<comment type="cofactor">
    <cofactor evidence="1 14">
        <name>FAD</name>
        <dbReference type="ChEBI" id="CHEBI:57692"/>
    </cofactor>
</comment>
<feature type="domain" description="Acyl-CoA oxidase/dehydrogenase middle" evidence="16">
    <location>
        <begin position="154"/>
        <end position="247"/>
    </location>
</feature>
<evidence type="ECO:0000256" key="4">
    <source>
        <dbReference type="ARBA" id="ARBA00022456"/>
    </source>
</evidence>
<name>A0A443S0Z0_9ACAR</name>
<feature type="domain" description="Acyl-CoA dehydrogenase/oxidase C-terminal" evidence="15">
    <location>
        <begin position="261"/>
        <end position="413"/>
    </location>
</feature>
<comment type="catalytic activity">
    <reaction evidence="9">
        <text>propanoyl-CoA + oxidized [electron-transfer flavoprotein] + H(+) = acryloyl-CoA + reduced [electron-transfer flavoprotein]</text>
        <dbReference type="Rhea" id="RHEA:31287"/>
        <dbReference type="Rhea" id="RHEA-COMP:10685"/>
        <dbReference type="Rhea" id="RHEA-COMP:10686"/>
        <dbReference type="ChEBI" id="CHEBI:15378"/>
        <dbReference type="ChEBI" id="CHEBI:57367"/>
        <dbReference type="ChEBI" id="CHEBI:57392"/>
        <dbReference type="ChEBI" id="CHEBI:57692"/>
        <dbReference type="ChEBI" id="CHEBI:58307"/>
    </reaction>
    <physiologicalReaction direction="left-to-right" evidence="9">
        <dbReference type="Rhea" id="RHEA:31288"/>
    </physiologicalReaction>
</comment>
<evidence type="ECO:0000256" key="12">
    <source>
        <dbReference type="ARBA" id="ARBA00071686"/>
    </source>
</evidence>
<dbReference type="GO" id="GO:0009083">
    <property type="term" value="P:branched-chain amino acid catabolic process"/>
    <property type="evidence" value="ECO:0007669"/>
    <property type="project" value="UniProtKB-KW"/>
</dbReference>
<keyword evidence="19" id="KW-1185">Reference proteome</keyword>
<evidence type="ECO:0000256" key="2">
    <source>
        <dbReference type="ARBA" id="ARBA00005109"/>
    </source>
</evidence>
<dbReference type="InterPro" id="IPR009075">
    <property type="entry name" value="AcylCo_DH/oxidase_C"/>
</dbReference>
<gene>
    <name evidence="18" type="ORF">B4U80_08823</name>
</gene>
<dbReference type="InterPro" id="IPR006091">
    <property type="entry name" value="Acyl-CoA_Oxase/DH_mid-dom"/>
</dbReference>
<dbReference type="InterPro" id="IPR046373">
    <property type="entry name" value="Acyl-CoA_Oxase/DH_mid-dom_sf"/>
</dbReference>
<comment type="caution">
    <text evidence="18">The sequence shown here is derived from an EMBL/GenBank/DDBJ whole genome shotgun (WGS) entry which is preliminary data.</text>
</comment>
<evidence type="ECO:0000259" key="15">
    <source>
        <dbReference type="Pfam" id="PF00441"/>
    </source>
</evidence>
<evidence type="ECO:0000256" key="8">
    <source>
        <dbReference type="ARBA" id="ARBA00049552"/>
    </source>
</evidence>
<dbReference type="Gene3D" id="1.20.140.10">
    <property type="entry name" value="Butyryl-CoA Dehydrogenase, subunit A, domain 3"/>
    <property type="match status" value="1"/>
</dbReference>
<dbReference type="Pfam" id="PF02771">
    <property type="entry name" value="Acyl-CoA_dh_N"/>
    <property type="match status" value="1"/>
</dbReference>
<dbReference type="GO" id="GO:0005739">
    <property type="term" value="C:mitochondrion"/>
    <property type="evidence" value="ECO:0007669"/>
    <property type="project" value="TreeGrafter"/>
</dbReference>
<dbReference type="FunFam" id="1.20.140.10:FF:000001">
    <property type="entry name" value="Acyl-CoA dehydrogenase"/>
    <property type="match status" value="1"/>
</dbReference>
<dbReference type="InterPro" id="IPR037069">
    <property type="entry name" value="AcylCoA_DH/ox_N_sf"/>
</dbReference>
<reference evidence="18 19" key="1">
    <citation type="journal article" date="2018" name="Gigascience">
        <title>Genomes of trombidid mites reveal novel predicted allergens and laterally-transferred genes associated with secondary metabolism.</title>
        <authorList>
            <person name="Dong X."/>
            <person name="Chaisiri K."/>
            <person name="Xia D."/>
            <person name="Armstrong S.D."/>
            <person name="Fang Y."/>
            <person name="Donnelly M.J."/>
            <person name="Kadowaki T."/>
            <person name="McGarry J.W."/>
            <person name="Darby A.C."/>
            <person name="Makepeace B.L."/>
        </authorList>
    </citation>
    <scope>NUCLEOTIDE SEQUENCE [LARGE SCALE GENOMIC DNA]</scope>
    <source>
        <strain evidence="18">UoL-UT</strain>
    </source>
</reference>
<feature type="domain" description="Acyl-CoA dehydrogenase/oxidase N-terminal" evidence="17">
    <location>
        <begin position="38"/>
        <end position="148"/>
    </location>
</feature>
<dbReference type="EMBL" id="NCKV01013263">
    <property type="protein sequence ID" value="RWS21195.1"/>
    <property type="molecule type" value="Genomic_DNA"/>
</dbReference>
<keyword evidence="5 14" id="KW-0285">Flavoprotein</keyword>
<evidence type="ECO:0000259" key="16">
    <source>
        <dbReference type="Pfam" id="PF02770"/>
    </source>
</evidence>
<proteinExistence type="inferred from homology"/>
<keyword evidence="7 14" id="KW-0560">Oxidoreductase</keyword>
<evidence type="ECO:0000259" key="17">
    <source>
        <dbReference type="Pfam" id="PF02771"/>
    </source>
</evidence>
<dbReference type="VEuPathDB" id="VectorBase:LDEU010845"/>